<feature type="transmembrane region" description="Helical" evidence="6">
    <location>
        <begin position="641"/>
        <end position="661"/>
    </location>
</feature>
<dbReference type="EMBL" id="CP036433">
    <property type="protein sequence ID" value="QDU94879.1"/>
    <property type="molecule type" value="Genomic_DNA"/>
</dbReference>
<organism evidence="10 11">
    <name type="scientific">Lignipirellula cremea</name>
    <dbReference type="NCBI Taxonomy" id="2528010"/>
    <lineage>
        <taxon>Bacteria</taxon>
        <taxon>Pseudomonadati</taxon>
        <taxon>Planctomycetota</taxon>
        <taxon>Planctomycetia</taxon>
        <taxon>Pirellulales</taxon>
        <taxon>Pirellulaceae</taxon>
        <taxon>Lignipirellula</taxon>
    </lineage>
</organism>
<feature type="region of interest" description="Disordered" evidence="5">
    <location>
        <begin position="81"/>
        <end position="101"/>
    </location>
</feature>
<dbReference type="Proteomes" id="UP000317648">
    <property type="component" value="Chromosome"/>
</dbReference>
<dbReference type="InterPro" id="IPR029045">
    <property type="entry name" value="ClpP/crotonase-like_dom_sf"/>
</dbReference>
<dbReference type="Pfam" id="PF01957">
    <property type="entry name" value="NfeD"/>
    <property type="match status" value="1"/>
</dbReference>
<evidence type="ECO:0000256" key="3">
    <source>
        <dbReference type="ARBA" id="ARBA00022989"/>
    </source>
</evidence>
<dbReference type="OrthoDB" id="284354at2"/>
<dbReference type="PANTHER" id="PTHR33507:SF3">
    <property type="entry name" value="INNER MEMBRANE PROTEIN YBBJ"/>
    <property type="match status" value="1"/>
</dbReference>
<evidence type="ECO:0000313" key="10">
    <source>
        <dbReference type="EMBL" id="QDU94879.1"/>
    </source>
</evidence>
<dbReference type="InterPro" id="IPR002810">
    <property type="entry name" value="NfeD-like_C"/>
</dbReference>
<feature type="domain" description="NfeD1b N-terminal" evidence="9">
    <location>
        <begin position="351"/>
        <end position="483"/>
    </location>
</feature>
<dbReference type="InterPro" id="IPR052165">
    <property type="entry name" value="Membrane_assoc_protease"/>
</dbReference>
<evidence type="ECO:0000259" key="8">
    <source>
        <dbReference type="Pfam" id="PF24961"/>
    </source>
</evidence>
<evidence type="ECO:0000259" key="7">
    <source>
        <dbReference type="Pfam" id="PF01957"/>
    </source>
</evidence>
<dbReference type="KEGG" id="lcre:Pla8534_26870"/>
<keyword evidence="2 6" id="KW-0812">Transmembrane</keyword>
<name>A0A518DSR8_9BACT</name>
<dbReference type="Gene3D" id="2.40.50.140">
    <property type="entry name" value="Nucleic acid-binding proteins"/>
    <property type="match status" value="1"/>
</dbReference>
<comment type="subcellular location">
    <subcellularLocation>
        <location evidence="1">Membrane</location>
        <topology evidence="1">Multi-pass membrane protein</topology>
    </subcellularLocation>
</comment>
<feature type="transmembrane region" description="Helical" evidence="6">
    <location>
        <begin position="616"/>
        <end position="634"/>
    </location>
</feature>
<dbReference type="GO" id="GO:0005886">
    <property type="term" value="C:plasma membrane"/>
    <property type="evidence" value="ECO:0007669"/>
    <property type="project" value="TreeGrafter"/>
</dbReference>
<feature type="domain" description="NfeD integral membrane" evidence="8">
    <location>
        <begin position="568"/>
        <end position="693"/>
    </location>
</feature>
<proteinExistence type="predicted"/>
<keyword evidence="4 6" id="KW-0472">Membrane</keyword>
<dbReference type="Pfam" id="PF24961">
    <property type="entry name" value="NfeD_membrane"/>
    <property type="match status" value="1"/>
</dbReference>
<sequence>MALNGVALYQALHSTCRAMNFPAVARCRFSQGRRRASRWGSLLIAAAALLLLAADDGEKPRRGKLPLTKKSPALDADALAQDAEPRVEAPTEEPVAQGANPKADARTAYLVTAPLPISGSVDTQIKRRIHQVLESLPETGERPILVIEFQAAAGDAGEGSEFERAFSLARYLSSPELSKVRTVAFLPQSVRGHAVLPILACEEIVMGPEAELGPAGQGEEFVDSTLAGAYSDIAKRRQVIPPAMALAMLDRKLKVVKVETTSGDRYVVEADLAKIPQADIIAIETISPSGEIASFSASELRVKYGWVSHLAEDQRRLALELQLDPNALRSDLSLGGDWKAVQIKLKGPVQGADMRWMQQSLEKLIAAKDANFVLVWIDSPGGSLEDSMQLANFLADFNPSEVRTVAYVPEEALADATLVALACDMLVMGPRARLGGPGELQWSERDRVNFRLAVRSLAESKSRDWSMLAALVDPEQTLHQYVHRTTRARRFLTEEEYEADPQRDRWTKGREVNTQNGLSGEQAVEMGLARHLAENYGEFKILNQLEQDPTTMEPNWVYGFVESLSQQWIARLLLFIGISCLLTELSQPGLSAPGFISFVCFLLFFWSQFLHGTADALEILLFVAGLICLILEMFVVPGVGVFGVGGLFMMVLSIVLVSQTFVIPQNSYQLEQLAQSVTIAMAGMAGAGVTLYAIRRFLPHLPFFSHLMLKPAEGEELAERNRREEYISWEHLLGKRGVTVSRLAPSGKAQFGDDVISVISDSELIPAGVAVTVMEVSGSRVLVAPVETASG</sequence>
<dbReference type="PANTHER" id="PTHR33507">
    <property type="entry name" value="INNER MEMBRANE PROTEIN YBBJ"/>
    <property type="match status" value="1"/>
</dbReference>
<accession>A0A518DSR8</accession>
<dbReference type="AlphaFoldDB" id="A0A518DSR8"/>
<dbReference type="SUPFAM" id="SSF52096">
    <property type="entry name" value="ClpP/crotonase"/>
    <property type="match status" value="1"/>
</dbReference>
<dbReference type="Pfam" id="PF25145">
    <property type="entry name" value="NfeD1b_N"/>
    <property type="match status" value="1"/>
</dbReference>
<evidence type="ECO:0000256" key="1">
    <source>
        <dbReference type="ARBA" id="ARBA00004141"/>
    </source>
</evidence>
<feature type="transmembrane region" description="Helical" evidence="6">
    <location>
        <begin position="592"/>
        <end position="610"/>
    </location>
</feature>
<gene>
    <name evidence="10" type="ORF">Pla8534_26870</name>
</gene>
<evidence type="ECO:0000259" key="9">
    <source>
        <dbReference type="Pfam" id="PF25145"/>
    </source>
</evidence>
<dbReference type="InterPro" id="IPR056739">
    <property type="entry name" value="NfeD_membrane"/>
</dbReference>
<protein>
    <submittedName>
        <fullName evidence="10">Uncharacterized protein</fullName>
    </submittedName>
</protein>
<evidence type="ECO:0000256" key="5">
    <source>
        <dbReference type="SAM" id="MobiDB-lite"/>
    </source>
</evidence>
<evidence type="ECO:0000256" key="2">
    <source>
        <dbReference type="ARBA" id="ARBA00022692"/>
    </source>
</evidence>
<keyword evidence="3 6" id="KW-1133">Transmembrane helix</keyword>
<evidence type="ECO:0000256" key="6">
    <source>
        <dbReference type="SAM" id="Phobius"/>
    </source>
</evidence>
<dbReference type="InterPro" id="IPR012340">
    <property type="entry name" value="NA-bd_OB-fold"/>
</dbReference>
<reference evidence="10 11" key="1">
    <citation type="submission" date="2019-02" db="EMBL/GenBank/DDBJ databases">
        <title>Deep-cultivation of Planctomycetes and their phenomic and genomic characterization uncovers novel biology.</title>
        <authorList>
            <person name="Wiegand S."/>
            <person name="Jogler M."/>
            <person name="Boedeker C."/>
            <person name="Pinto D."/>
            <person name="Vollmers J."/>
            <person name="Rivas-Marin E."/>
            <person name="Kohn T."/>
            <person name="Peeters S.H."/>
            <person name="Heuer A."/>
            <person name="Rast P."/>
            <person name="Oberbeckmann S."/>
            <person name="Bunk B."/>
            <person name="Jeske O."/>
            <person name="Meyerdierks A."/>
            <person name="Storesund J.E."/>
            <person name="Kallscheuer N."/>
            <person name="Luecker S."/>
            <person name="Lage O.M."/>
            <person name="Pohl T."/>
            <person name="Merkel B.J."/>
            <person name="Hornburger P."/>
            <person name="Mueller R.-W."/>
            <person name="Bruemmer F."/>
            <person name="Labrenz M."/>
            <person name="Spormann A.M."/>
            <person name="Op den Camp H."/>
            <person name="Overmann J."/>
            <person name="Amann R."/>
            <person name="Jetten M.S.M."/>
            <person name="Mascher T."/>
            <person name="Medema M.H."/>
            <person name="Devos D.P."/>
            <person name="Kaster A.-K."/>
            <person name="Ovreas L."/>
            <person name="Rohde M."/>
            <person name="Galperin M.Y."/>
            <person name="Jogler C."/>
        </authorList>
    </citation>
    <scope>NUCLEOTIDE SEQUENCE [LARGE SCALE GENOMIC DNA]</scope>
    <source>
        <strain evidence="10 11">Pla85_3_4</strain>
    </source>
</reference>
<feature type="transmembrane region" description="Helical" evidence="6">
    <location>
        <begin position="673"/>
        <end position="694"/>
    </location>
</feature>
<dbReference type="InterPro" id="IPR056738">
    <property type="entry name" value="NfeD1b_N"/>
</dbReference>
<dbReference type="Gene3D" id="3.90.226.10">
    <property type="entry name" value="2-enoyl-CoA Hydratase, Chain A, domain 1"/>
    <property type="match status" value="1"/>
</dbReference>
<evidence type="ECO:0000256" key="4">
    <source>
        <dbReference type="ARBA" id="ARBA00023136"/>
    </source>
</evidence>
<evidence type="ECO:0000313" key="11">
    <source>
        <dbReference type="Proteomes" id="UP000317648"/>
    </source>
</evidence>
<feature type="domain" description="NfeD-like C-terminal" evidence="7">
    <location>
        <begin position="731"/>
        <end position="785"/>
    </location>
</feature>
<keyword evidence="11" id="KW-1185">Reference proteome</keyword>